<gene>
    <name evidence="2" type="ORF">AC578_3376</name>
</gene>
<evidence type="ECO:0000313" key="3">
    <source>
        <dbReference type="Proteomes" id="UP000070133"/>
    </source>
</evidence>
<reference evidence="2 3" key="1">
    <citation type="submission" date="2015-07" db="EMBL/GenBank/DDBJ databases">
        <title>Comparative genomics of the Sigatoka disease complex on banana suggests a link between parallel evolutionary changes in Pseudocercospora fijiensis and Pseudocercospora eumusae and increased virulence on the banana host.</title>
        <authorList>
            <person name="Chang T.-C."/>
            <person name="Salvucci A."/>
            <person name="Crous P.W."/>
            <person name="Stergiopoulos I."/>
        </authorList>
    </citation>
    <scope>NUCLEOTIDE SEQUENCE [LARGE SCALE GENOMIC DNA]</scope>
    <source>
        <strain evidence="2 3">CBS 114824</strain>
    </source>
</reference>
<protein>
    <submittedName>
        <fullName evidence="2">Uncharacterized protein</fullName>
    </submittedName>
</protein>
<feature type="region of interest" description="Disordered" evidence="1">
    <location>
        <begin position="161"/>
        <end position="185"/>
    </location>
</feature>
<dbReference type="AlphaFoldDB" id="A0A139GV25"/>
<accession>A0A139GV25</accession>
<proteinExistence type="predicted"/>
<evidence type="ECO:0000256" key="1">
    <source>
        <dbReference type="SAM" id="MobiDB-lite"/>
    </source>
</evidence>
<dbReference type="OrthoDB" id="10458719at2759"/>
<organism evidence="2 3">
    <name type="scientific">Pseudocercospora eumusae</name>
    <dbReference type="NCBI Taxonomy" id="321146"/>
    <lineage>
        <taxon>Eukaryota</taxon>
        <taxon>Fungi</taxon>
        <taxon>Dikarya</taxon>
        <taxon>Ascomycota</taxon>
        <taxon>Pezizomycotina</taxon>
        <taxon>Dothideomycetes</taxon>
        <taxon>Dothideomycetidae</taxon>
        <taxon>Mycosphaerellales</taxon>
        <taxon>Mycosphaerellaceae</taxon>
        <taxon>Pseudocercospora</taxon>
    </lineage>
</organism>
<dbReference type="Proteomes" id="UP000070133">
    <property type="component" value="Unassembled WGS sequence"/>
</dbReference>
<dbReference type="EMBL" id="LFZN01000333">
    <property type="protein sequence ID" value="KXS94054.1"/>
    <property type="molecule type" value="Genomic_DNA"/>
</dbReference>
<evidence type="ECO:0000313" key="2">
    <source>
        <dbReference type="EMBL" id="KXS94054.1"/>
    </source>
</evidence>
<name>A0A139GV25_9PEZI</name>
<sequence length="185" mass="21812">MYNHRDNSKRIHEETVFRKTLHSPNSSRTFWSDVKHYVGKHNTFDIAFVFVFSKARVAAADWPAKHERYLTAIAQSRNAAVHAEDVEECTDDWNEIQMIWLNLAATFLQQDLWKWQPVIDLVAVKEYQVKPVKIKTWQHYRDSAKLIDANELQLKVQQLKEGKESGAKTRKVCEKYHGNREERQS</sequence>
<comment type="caution">
    <text evidence="2">The sequence shown here is derived from an EMBL/GenBank/DDBJ whole genome shotgun (WGS) entry which is preliminary data.</text>
</comment>
<keyword evidence="3" id="KW-1185">Reference proteome</keyword>